<evidence type="ECO:0000256" key="2">
    <source>
        <dbReference type="ARBA" id="ARBA00012759"/>
    </source>
</evidence>
<keyword evidence="4" id="KW-0833">Ubl conjugation pathway</keyword>
<dbReference type="PROSITE" id="PS50235">
    <property type="entry name" value="USP_3"/>
    <property type="match status" value="1"/>
</dbReference>
<dbReference type="Proteomes" id="UP000224854">
    <property type="component" value="Unassembled WGS sequence"/>
</dbReference>
<dbReference type="GO" id="GO:0016579">
    <property type="term" value="P:protein deubiquitination"/>
    <property type="evidence" value="ECO:0007669"/>
    <property type="project" value="InterPro"/>
</dbReference>
<comment type="caution">
    <text evidence="10">The sequence shown here is derived from an EMBL/GenBank/DDBJ whole genome shotgun (WGS) entry which is preliminary data.</text>
</comment>
<dbReference type="InterPro" id="IPR038765">
    <property type="entry name" value="Papain-like_cys_pep_sf"/>
</dbReference>
<evidence type="ECO:0000256" key="3">
    <source>
        <dbReference type="ARBA" id="ARBA00022670"/>
    </source>
</evidence>
<proteinExistence type="predicted"/>
<evidence type="ECO:0000256" key="7">
    <source>
        <dbReference type="SAM" id="Coils"/>
    </source>
</evidence>
<reference evidence="10 11" key="1">
    <citation type="submission" date="2017-06" db="EMBL/GenBank/DDBJ databases">
        <title>Ant-infecting Ophiocordyceps genomes reveal a high diversity of potential behavioral manipulation genes and a possible major role for enterotoxins.</title>
        <authorList>
            <person name="De Bekker C."/>
            <person name="Evans H.C."/>
            <person name="Brachmann A."/>
            <person name="Hughes D.P."/>
        </authorList>
    </citation>
    <scope>NUCLEOTIDE SEQUENCE [LARGE SCALE GENOMIC DNA]</scope>
    <source>
        <strain evidence="10 11">1348a</strain>
    </source>
</reference>
<protein>
    <recommendedName>
        <fullName evidence="2">ubiquitinyl hydrolase 1</fullName>
        <ecNumber evidence="2">3.4.19.12</ecNumber>
    </recommendedName>
</protein>
<keyword evidence="6" id="KW-0788">Thiol protease</keyword>
<dbReference type="GO" id="GO:0061136">
    <property type="term" value="P:regulation of proteasomal protein catabolic process"/>
    <property type="evidence" value="ECO:0007669"/>
    <property type="project" value="TreeGrafter"/>
</dbReference>
<feature type="domain" description="USP" evidence="9">
    <location>
        <begin position="614"/>
        <end position="1217"/>
    </location>
</feature>
<dbReference type="PANTHER" id="PTHR43982">
    <property type="entry name" value="UBIQUITIN CARBOXYL-TERMINAL HYDROLASE"/>
    <property type="match status" value="1"/>
</dbReference>
<evidence type="ECO:0000256" key="4">
    <source>
        <dbReference type="ARBA" id="ARBA00022786"/>
    </source>
</evidence>
<dbReference type="CDD" id="cd02666">
    <property type="entry name" value="Peptidase_C19J"/>
    <property type="match status" value="1"/>
</dbReference>
<evidence type="ECO:0000256" key="1">
    <source>
        <dbReference type="ARBA" id="ARBA00000707"/>
    </source>
</evidence>
<feature type="compositionally biased region" description="Polar residues" evidence="8">
    <location>
        <begin position="817"/>
        <end position="828"/>
    </location>
</feature>
<comment type="catalytic activity">
    <reaction evidence="1">
        <text>Thiol-dependent hydrolysis of ester, thioester, amide, peptide and isopeptide bonds formed by the C-terminal Gly of ubiquitin (a 76-residue protein attached to proteins as an intracellular targeting signal).</text>
        <dbReference type="EC" id="3.4.19.12"/>
    </reaction>
</comment>
<keyword evidence="3" id="KW-0645">Protease</keyword>
<keyword evidence="5" id="KW-0378">Hydrolase</keyword>
<accession>A0A2C5ZBV9</accession>
<evidence type="ECO:0000313" key="10">
    <source>
        <dbReference type="EMBL" id="PHH79365.1"/>
    </source>
</evidence>
<dbReference type="PROSITE" id="PS00972">
    <property type="entry name" value="USP_1"/>
    <property type="match status" value="1"/>
</dbReference>
<dbReference type="GO" id="GO:0004843">
    <property type="term" value="F:cysteine-type deubiquitinase activity"/>
    <property type="evidence" value="ECO:0007669"/>
    <property type="project" value="UniProtKB-EC"/>
</dbReference>
<dbReference type="PROSITE" id="PS00973">
    <property type="entry name" value="USP_2"/>
    <property type="match status" value="1"/>
</dbReference>
<dbReference type="Pfam" id="PF00443">
    <property type="entry name" value="UCH"/>
    <property type="match status" value="1"/>
</dbReference>
<feature type="coiled-coil region" evidence="7">
    <location>
        <begin position="1037"/>
        <end position="1071"/>
    </location>
</feature>
<dbReference type="EC" id="3.4.19.12" evidence="2"/>
<name>A0A2C5ZBV9_9HYPO</name>
<dbReference type="InterPro" id="IPR028889">
    <property type="entry name" value="USP"/>
</dbReference>
<evidence type="ECO:0000256" key="6">
    <source>
        <dbReference type="ARBA" id="ARBA00022807"/>
    </source>
</evidence>
<feature type="compositionally biased region" description="Polar residues" evidence="8">
    <location>
        <begin position="720"/>
        <end position="730"/>
    </location>
</feature>
<dbReference type="GO" id="GO:0043161">
    <property type="term" value="P:proteasome-mediated ubiquitin-dependent protein catabolic process"/>
    <property type="evidence" value="ECO:0007669"/>
    <property type="project" value="InterPro"/>
</dbReference>
<dbReference type="EMBL" id="NJEU01000188">
    <property type="protein sequence ID" value="PHH79365.1"/>
    <property type="molecule type" value="Genomic_DNA"/>
</dbReference>
<feature type="region of interest" description="Disordered" evidence="8">
    <location>
        <begin position="720"/>
        <end position="763"/>
    </location>
</feature>
<feature type="region of interest" description="Disordered" evidence="8">
    <location>
        <begin position="793"/>
        <end position="840"/>
    </location>
</feature>
<feature type="compositionally biased region" description="Polar residues" evidence="8">
    <location>
        <begin position="1236"/>
        <end position="1250"/>
    </location>
</feature>
<organism evidence="10 11">
    <name type="scientific">Ophiocordyceps australis</name>
    <dbReference type="NCBI Taxonomy" id="1399860"/>
    <lineage>
        <taxon>Eukaryota</taxon>
        <taxon>Fungi</taxon>
        <taxon>Dikarya</taxon>
        <taxon>Ascomycota</taxon>
        <taxon>Pezizomycotina</taxon>
        <taxon>Sordariomycetes</taxon>
        <taxon>Hypocreomycetidae</taxon>
        <taxon>Hypocreales</taxon>
        <taxon>Ophiocordycipitaceae</taxon>
        <taxon>Ophiocordyceps</taxon>
    </lineage>
</organism>
<dbReference type="GO" id="GO:0070628">
    <property type="term" value="F:proteasome binding"/>
    <property type="evidence" value="ECO:0007669"/>
    <property type="project" value="TreeGrafter"/>
</dbReference>
<dbReference type="AlphaFoldDB" id="A0A2C5ZBV9"/>
<dbReference type="InterPro" id="IPR044635">
    <property type="entry name" value="UBP14-like"/>
</dbReference>
<feature type="compositionally biased region" description="Polar residues" evidence="8">
    <location>
        <begin position="1264"/>
        <end position="1273"/>
    </location>
</feature>
<dbReference type="InterPro" id="IPR001394">
    <property type="entry name" value="Peptidase_C19_UCH"/>
</dbReference>
<dbReference type="PANTHER" id="PTHR43982:SF6">
    <property type="entry name" value="UBIQUITIN CARBOXYL-TERMINAL HYDROLASE 2-RELATED"/>
    <property type="match status" value="1"/>
</dbReference>
<dbReference type="SUPFAM" id="SSF54001">
    <property type="entry name" value="Cysteine proteinases"/>
    <property type="match status" value="1"/>
</dbReference>
<dbReference type="OrthoDB" id="2420415at2759"/>
<feature type="region of interest" description="Disordered" evidence="8">
    <location>
        <begin position="1227"/>
        <end position="1273"/>
    </location>
</feature>
<dbReference type="InterPro" id="IPR018200">
    <property type="entry name" value="USP_CS"/>
</dbReference>
<evidence type="ECO:0000256" key="8">
    <source>
        <dbReference type="SAM" id="MobiDB-lite"/>
    </source>
</evidence>
<dbReference type="Gene3D" id="3.90.70.10">
    <property type="entry name" value="Cysteine proteinases"/>
    <property type="match status" value="2"/>
</dbReference>
<gene>
    <name evidence="10" type="ORF">CDD82_2424</name>
</gene>
<sequence>MASRYNLRSQQDRAADDASYASLPGASPCSIVTNLTSLKSNFVLHGETAGSHPARWIYEVTHKNMTLEALNQATLATSTAAVPFTWKDHVHRLVVNGNQTFNTPCRRVLSVVCLDCLFHFVFTTSWEEQHSNCLCSSDQAAWPLPDDKFPGHHLVWADSNHPKLPPNPDNKYYPLLTTDYFACCAPRCTFQVALSISKPRILSSWVDLLLDQDAIRQQLRLKKDREPERYLGVTQEWATQAPMNLNTYLKNLLDSEQDNIRSISKRNRRFSVLFGPRCASIFAELEFTDFEDVEDDVDVGAWIPHYPGRPSGLYGTTELDTYRAYLEDVRSEVQCLIHKTGLATSERPTFCNTVLLSSLHCKEVSGSSNNTLSDNPAYQCLGVMPSLGRILIANAYKRQWELAPGQRRNLVASLGTVAHLSGDEMLSDYAAIQSSLFDSQLSNQAHDDEGVISQVLRFLDLAHPNNYNSHQIVQAFRRKVVSDPASASTGRSLLMLLATASSDDSYQAALLMESDKQMSLETAQAVLGLPENWTPDEALHALKTNLNTCDNPDARDTHFDAFDALTTHHFHLPHLNRQAIQLRESPRMATDYDRNSRAVSGKKPNAHVNYSFPVGLENIGNTCYLNSLLQYLFTVKPIRDIVLHYDDWRLDLSDESIKSRLIGGHKMQMDRGEAVVAQAFVRELFILFENLETSDQASTRPSQRLANAVLLSTHTLMQSLKQSSGDSSAAQPPPLPARKTPEHHLDEGIDMEPGYWNANQKTDDANSISSAKTLVDSDDKLFGDPVDKAAEIEAVKGNELSAPRAEIQQSEDIEMTDPTTAPETSKNDASGDANDVSMADVGGSETIDQKVLNALEQQQRSSGTDQQDVEEVMGSIINRLQAAIKPMDVDTNGVQLEPIMGTFFVSTVNYTKKFNEKAFQSEMSFERSITAFPAAEGPCSLYDALGRNFDKQILEDNKLSRYTAIRGLPPILHVMIQRSQSMGDKNDNPVIIPETLYLDRFMDAPHDSPQFRRRVEDWAIADRIADIKALQAKLGNNAEYIETLEDFSAGLDELEEDLSQQRALVATFDEVQIAAEQAKWSFDGRVSEEAAETMLAVDATWKLCDILDQRHRSLSPTNVREARDKLQNLMAGELQHREESLKKHHDSMTDMAYRLHAVICHRGHMTSGHYWVWICDFDKSVWRWYNDSEVRENKDTAEVLENLSTSGEPYYLCYVRDKDKEKHVEVPKRKTHEEQTTVTGVQVDNANTMDIEQPCADEEDARGRTQSPKYRIE</sequence>
<evidence type="ECO:0000256" key="5">
    <source>
        <dbReference type="ARBA" id="ARBA00022801"/>
    </source>
</evidence>
<keyword evidence="7" id="KW-0175">Coiled coil</keyword>
<evidence type="ECO:0000259" key="9">
    <source>
        <dbReference type="PROSITE" id="PS50235"/>
    </source>
</evidence>
<evidence type="ECO:0000313" key="11">
    <source>
        <dbReference type="Proteomes" id="UP000224854"/>
    </source>
</evidence>
<keyword evidence="11" id="KW-1185">Reference proteome</keyword>